<proteinExistence type="predicted"/>
<evidence type="ECO:0000313" key="9">
    <source>
        <dbReference type="Proteomes" id="UP001589865"/>
    </source>
</evidence>
<comment type="caution">
    <text evidence="8">The sequence shown here is derived from an EMBL/GenBank/DDBJ whole genome shotgun (WGS) entry which is preliminary data.</text>
</comment>
<dbReference type="RefSeq" id="WP_377046335.1">
    <property type="nucleotide sequence ID" value="NZ_JBHLUN010000015.1"/>
</dbReference>
<gene>
    <name evidence="8" type="ORF">ACFFGY_20270</name>
</gene>
<evidence type="ECO:0000256" key="2">
    <source>
        <dbReference type="ARBA" id="ARBA00022692"/>
    </source>
</evidence>
<evidence type="ECO:0000256" key="3">
    <source>
        <dbReference type="ARBA" id="ARBA00022989"/>
    </source>
</evidence>
<organism evidence="8 9">
    <name type="scientific">Roseomonas elaeocarpi</name>
    <dbReference type="NCBI Taxonomy" id="907779"/>
    <lineage>
        <taxon>Bacteria</taxon>
        <taxon>Pseudomonadati</taxon>
        <taxon>Pseudomonadota</taxon>
        <taxon>Alphaproteobacteria</taxon>
        <taxon>Acetobacterales</taxon>
        <taxon>Roseomonadaceae</taxon>
        <taxon>Roseomonas</taxon>
    </lineage>
</organism>
<sequence length="143" mass="14983">MRPAKAEGENALSTSNGTPPPAALPPATTVPPTMAPPAAAASAPGGLSDATALMRYDANKKSTLIAYLLWFFLGWFGAHRFYLGRTGSGVAQLVITLVSITLSFVGVGVIGFFVVGIWAFVDAFLIPGITRDHNNRLIALLGR</sequence>
<feature type="region of interest" description="Disordered" evidence="5">
    <location>
        <begin position="1"/>
        <end position="29"/>
    </location>
</feature>
<evidence type="ECO:0000256" key="5">
    <source>
        <dbReference type="SAM" id="MobiDB-lite"/>
    </source>
</evidence>
<dbReference type="PANTHER" id="PTHR21016">
    <property type="entry name" value="BETA-AMYLOID BINDING PROTEIN-RELATED"/>
    <property type="match status" value="1"/>
</dbReference>
<dbReference type="PANTHER" id="PTHR21016:SF25">
    <property type="entry name" value="TM2 DOMAIN-CONTAINING PROTEIN DDB_G0277895-RELATED"/>
    <property type="match status" value="1"/>
</dbReference>
<keyword evidence="2 6" id="KW-0812">Transmembrane</keyword>
<evidence type="ECO:0000256" key="4">
    <source>
        <dbReference type="ARBA" id="ARBA00023136"/>
    </source>
</evidence>
<accession>A0ABV6JXX6</accession>
<feature type="transmembrane region" description="Helical" evidence="6">
    <location>
        <begin position="94"/>
        <end position="121"/>
    </location>
</feature>
<reference evidence="8 9" key="1">
    <citation type="submission" date="2024-09" db="EMBL/GenBank/DDBJ databases">
        <authorList>
            <person name="Sun Q."/>
            <person name="Mori K."/>
        </authorList>
    </citation>
    <scope>NUCLEOTIDE SEQUENCE [LARGE SCALE GENOMIC DNA]</scope>
    <source>
        <strain evidence="8 9">TBRC 5777</strain>
    </source>
</reference>
<keyword evidence="4 6" id="KW-0472">Membrane</keyword>
<protein>
    <submittedName>
        <fullName evidence="8">TM2 domain-containing protein</fullName>
    </submittedName>
</protein>
<dbReference type="Proteomes" id="UP001589865">
    <property type="component" value="Unassembled WGS sequence"/>
</dbReference>
<feature type="transmembrane region" description="Helical" evidence="6">
    <location>
        <begin position="64"/>
        <end position="82"/>
    </location>
</feature>
<feature type="domain" description="TM2" evidence="7">
    <location>
        <begin position="59"/>
        <end position="112"/>
    </location>
</feature>
<keyword evidence="9" id="KW-1185">Reference proteome</keyword>
<dbReference type="EMBL" id="JBHLUN010000015">
    <property type="protein sequence ID" value="MFC0410591.1"/>
    <property type="molecule type" value="Genomic_DNA"/>
</dbReference>
<evidence type="ECO:0000256" key="6">
    <source>
        <dbReference type="SAM" id="Phobius"/>
    </source>
</evidence>
<dbReference type="Pfam" id="PF05154">
    <property type="entry name" value="TM2"/>
    <property type="match status" value="1"/>
</dbReference>
<keyword evidence="3 6" id="KW-1133">Transmembrane helix</keyword>
<dbReference type="InterPro" id="IPR050932">
    <property type="entry name" value="TM2D1-3-like"/>
</dbReference>
<comment type="subcellular location">
    <subcellularLocation>
        <location evidence="1">Membrane</location>
        <topology evidence="1">Multi-pass membrane protein</topology>
    </subcellularLocation>
</comment>
<name>A0ABV6JXX6_9PROT</name>
<dbReference type="InterPro" id="IPR007829">
    <property type="entry name" value="TM2"/>
</dbReference>
<evidence type="ECO:0000313" key="8">
    <source>
        <dbReference type="EMBL" id="MFC0410591.1"/>
    </source>
</evidence>
<evidence type="ECO:0000259" key="7">
    <source>
        <dbReference type="Pfam" id="PF05154"/>
    </source>
</evidence>
<evidence type="ECO:0000256" key="1">
    <source>
        <dbReference type="ARBA" id="ARBA00004141"/>
    </source>
</evidence>